<name>A0A8K0X7C9_9PEZI</name>
<organism evidence="2 3">
    <name type="scientific">Plectosphaerella cucumerina</name>
    <dbReference type="NCBI Taxonomy" id="40658"/>
    <lineage>
        <taxon>Eukaryota</taxon>
        <taxon>Fungi</taxon>
        <taxon>Dikarya</taxon>
        <taxon>Ascomycota</taxon>
        <taxon>Pezizomycotina</taxon>
        <taxon>Sordariomycetes</taxon>
        <taxon>Hypocreomycetidae</taxon>
        <taxon>Glomerellales</taxon>
        <taxon>Plectosphaerellaceae</taxon>
        <taxon>Plectosphaerella</taxon>
    </lineage>
</organism>
<keyword evidence="2" id="KW-0240">DNA-directed RNA polymerase</keyword>
<feature type="compositionally biased region" description="Low complexity" evidence="1">
    <location>
        <begin position="370"/>
        <end position="382"/>
    </location>
</feature>
<evidence type="ECO:0000313" key="3">
    <source>
        <dbReference type="Proteomes" id="UP000813385"/>
    </source>
</evidence>
<feature type="region of interest" description="Disordered" evidence="1">
    <location>
        <begin position="282"/>
        <end position="308"/>
    </location>
</feature>
<proteinExistence type="predicted"/>
<dbReference type="Proteomes" id="UP000813385">
    <property type="component" value="Unassembled WGS sequence"/>
</dbReference>
<dbReference type="EMBL" id="JAGPXD010000002">
    <property type="protein sequence ID" value="KAH7369255.1"/>
    <property type="molecule type" value="Genomic_DNA"/>
</dbReference>
<protein>
    <submittedName>
        <fullName evidence="2">DNA-directed RNA polymerase III complex subunit Rpc37</fullName>
    </submittedName>
</protein>
<reference evidence="2" key="1">
    <citation type="journal article" date="2021" name="Nat. Commun.">
        <title>Genetic determinants of endophytism in the Arabidopsis root mycobiome.</title>
        <authorList>
            <person name="Mesny F."/>
            <person name="Miyauchi S."/>
            <person name="Thiergart T."/>
            <person name="Pickel B."/>
            <person name="Atanasova L."/>
            <person name="Karlsson M."/>
            <person name="Huettel B."/>
            <person name="Barry K.W."/>
            <person name="Haridas S."/>
            <person name="Chen C."/>
            <person name="Bauer D."/>
            <person name="Andreopoulos W."/>
            <person name="Pangilinan J."/>
            <person name="LaButti K."/>
            <person name="Riley R."/>
            <person name="Lipzen A."/>
            <person name="Clum A."/>
            <person name="Drula E."/>
            <person name="Henrissat B."/>
            <person name="Kohler A."/>
            <person name="Grigoriev I.V."/>
            <person name="Martin F.M."/>
            <person name="Hacquard S."/>
        </authorList>
    </citation>
    <scope>NUCLEOTIDE SEQUENCE</scope>
    <source>
        <strain evidence="2">MPI-CAGE-AT-0016</strain>
    </source>
</reference>
<gene>
    <name evidence="2" type="ORF">B0T11DRAFT_338251</name>
</gene>
<dbReference type="GO" id="GO:0005666">
    <property type="term" value="C:RNA polymerase III complex"/>
    <property type="evidence" value="ECO:0007669"/>
    <property type="project" value="TreeGrafter"/>
</dbReference>
<feature type="region of interest" description="Disordered" evidence="1">
    <location>
        <begin position="370"/>
        <end position="411"/>
    </location>
</feature>
<dbReference type="PANTHER" id="PTHR12069">
    <property type="entry name" value="DNA-DIRECTED RNA POLYMERASES III 80 KDA POLYPEPTIDE RNA POLYMERASE III SUBUNIT 5"/>
    <property type="match status" value="1"/>
</dbReference>
<dbReference type="InterPro" id="IPR006886">
    <property type="entry name" value="RNA_pol_III_Rpc5"/>
</dbReference>
<dbReference type="AlphaFoldDB" id="A0A8K0X7C9"/>
<dbReference type="Pfam" id="PF04801">
    <property type="entry name" value="RPC5"/>
    <property type="match status" value="1"/>
</dbReference>
<dbReference type="OrthoDB" id="340681at2759"/>
<evidence type="ECO:0000313" key="2">
    <source>
        <dbReference type="EMBL" id="KAH7369255.1"/>
    </source>
</evidence>
<dbReference type="PANTHER" id="PTHR12069:SF0">
    <property type="entry name" value="DNA-DIRECTED RNA POLYMERASE III SUBUNIT RPC5"/>
    <property type="match status" value="1"/>
</dbReference>
<feature type="compositionally biased region" description="Gly residues" evidence="1">
    <location>
        <begin position="383"/>
        <end position="402"/>
    </location>
</feature>
<feature type="region of interest" description="Disordered" evidence="1">
    <location>
        <begin position="96"/>
        <end position="116"/>
    </location>
</feature>
<keyword evidence="3" id="KW-1185">Reference proteome</keyword>
<comment type="caution">
    <text evidence="2">The sequence shown here is derived from an EMBL/GenBank/DDBJ whole genome shotgun (WGS) entry which is preliminary data.</text>
</comment>
<keyword evidence="2" id="KW-0804">Transcription</keyword>
<dbReference type="GO" id="GO:0042797">
    <property type="term" value="P:tRNA transcription by RNA polymerase III"/>
    <property type="evidence" value="ECO:0007669"/>
    <property type="project" value="TreeGrafter"/>
</dbReference>
<evidence type="ECO:0000256" key="1">
    <source>
        <dbReference type="SAM" id="MobiDB-lite"/>
    </source>
</evidence>
<feature type="compositionally biased region" description="Basic and acidic residues" evidence="1">
    <location>
        <begin position="296"/>
        <end position="306"/>
    </location>
</feature>
<sequence>MDPSAADRDPIIGSFDVLLNPSLPHGRKLWVLQQPNRADMNQPPATEMRLKTSTGMVELDVPMDYMVSYDRDKGMHYGRHLKNSLAAKAGGTHGLSGGFGVGAPPPQRKKRNEDKDDDVFIDWTEALRQDKVLRTQTLGGQLPDHKEVQYMIGVFQGKDLHLTPVSNLVHLRPQLHHVDAVAHQERLAATNAAKEAAGAASSSAAAPSAKAIHMTIKQGSDGNVATTETMIDRLHAVQKEEWRRLKFTDENDEAAWEVYQESMILGGKEAAKRAAAAERAARRAALEDSETEDGEDKGKGKAKEEEAVPEVVDIAEQVAKLSTTWGDDQLLEAVSGIVKPKILTKEERRRLEEQEAAEAVAKAQAAAEIEAKKAAGSRPARGGMRGRGSARGRGGAARGGATAGTAMDLTK</sequence>
<accession>A0A8K0X7C9</accession>